<dbReference type="EC" id="1.1.1.22" evidence="3"/>
<accession>A0A2H9T6C4</accession>
<evidence type="ECO:0000256" key="2">
    <source>
        <dbReference type="ARBA" id="ARBA00006601"/>
    </source>
</evidence>
<dbReference type="InterPro" id="IPR036291">
    <property type="entry name" value="NAD(P)-bd_dom_sf"/>
</dbReference>
<evidence type="ECO:0000256" key="1">
    <source>
        <dbReference type="ARBA" id="ARBA00004701"/>
    </source>
</evidence>
<dbReference type="InterPro" id="IPR036220">
    <property type="entry name" value="UDP-Glc/GDP-Man_DH_C_sf"/>
</dbReference>
<dbReference type="EMBL" id="NSIT01000130">
    <property type="protein sequence ID" value="PJE78771.1"/>
    <property type="molecule type" value="Genomic_DNA"/>
</dbReference>
<dbReference type="Gene3D" id="1.20.5.100">
    <property type="entry name" value="Cytochrome c1, transmembrane anchor, C-terminal"/>
    <property type="match status" value="1"/>
</dbReference>
<feature type="domain" description="UDP-glucose/GDP-mannose dehydrogenase C-terminal" evidence="7">
    <location>
        <begin position="320"/>
        <end position="424"/>
    </location>
</feature>
<dbReference type="Gene3D" id="3.40.50.720">
    <property type="entry name" value="NAD(P)-binding Rossmann-like Domain"/>
    <property type="match status" value="2"/>
</dbReference>
<dbReference type="InterPro" id="IPR014026">
    <property type="entry name" value="UDP-Glc/GDP-Man_DH_dimer"/>
</dbReference>
<dbReference type="PIRSF" id="PIRSF000124">
    <property type="entry name" value="UDPglc_GDPman_dh"/>
    <property type="match status" value="1"/>
</dbReference>
<dbReference type="PIRSF" id="PIRSF500134">
    <property type="entry name" value="UDPglc_DH_bac"/>
    <property type="match status" value="1"/>
</dbReference>
<keyword evidence="4 8" id="KW-0560">Oxidoreductase</keyword>
<comment type="pathway">
    <text evidence="1">Nucleotide-sugar biosynthesis; UDP-alpha-D-glucuronate biosynthesis; UDP-alpha-D-glucuronate from UDP-alpha-D-glucose: step 1/1.</text>
</comment>
<dbReference type="PANTHER" id="PTHR43750:SF3">
    <property type="entry name" value="UDP-GLUCOSE 6-DEHYDROGENASE TUAD"/>
    <property type="match status" value="1"/>
</dbReference>
<organism evidence="8">
    <name type="scientific">invertebrate metagenome</name>
    <dbReference type="NCBI Taxonomy" id="1711999"/>
    <lineage>
        <taxon>unclassified sequences</taxon>
        <taxon>metagenomes</taxon>
        <taxon>organismal metagenomes</taxon>
    </lineage>
</organism>
<keyword evidence="5" id="KW-0520">NAD</keyword>
<evidence type="ECO:0000256" key="6">
    <source>
        <dbReference type="ARBA" id="ARBA00047473"/>
    </source>
</evidence>
<dbReference type="Pfam" id="PF03720">
    <property type="entry name" value="UDPG_MGDP_dh_C"/>
    <property type="match status" value="1"/>
</dbReference>
<gene>
    <name evidence="8" type="primary">rkpK</name>
    <name evidence="8" type="ORF">CI610_02277</name>
</gene>
<dbReference type="GO" id="GO:0006065">
    <property type="term" value="P:UDP-glucuronate biosynthetic process"/>
    <property type="evidence" value="ECO:0007669"/>
    <property type="project" value="UniProtKB-UniPathway"/>
</dbReference>
<sequence length="439" mass="48909">MKITIFGIGYVGLVQAAAMAAVGHDVYCVDVDQNKVDNLKKGLIPIYEPGLEPLVKENYDEGRLHFTTDAKAGVQFGEVQFIAVGTPPDEDGSADLHYVLSVAETVATYMDDKKIIVDKSTVPVGTADKVSDRIAEVLAKRGKDIPFHVASNPEFLKEGAAVNDFMKPDRIVIGTDSDHVKQVMNELYAPFNRNHDRIIFMDVKSAELTKYTANCMLATKISFMNEIAILAEKLGADIEMVRQGIGSDPRIGYHFIYPGCGYGGSCFPKDVKALKRIAEKIDYEPLVLHAVEERNARQKNVLFDKINAHFNGDLKGKTIALWGLAFKPRTDDMREAPSRVLMEALWKAGATVKAFDPEAMEEAQRIYDVRDDLQLCGTCQAALKDADALVICTEWKQFWAPDFEQMKELLNEPVIFDGRNLFDPEMMKQKGILYSAIGR</sequence>
<dbReference type="PANTHER" id="PTHR43750">
    <property type="entry name" value="UDP-GLUCOSE 6-DEHYDROGENASE TUAD"/>
    <property type="match status" value="1"/>
</dbReference>
<evidence type="ECO:0000313" key="8">
    <source>
        <dbReference type="EMBL" id="PJE78771.1"/>
    </source>
</evidence>
<evidence type="ECO:0000259" key="7">
    <source>
        <dbReference type="SMART" id="SM00984"/>
    </source>
</evidence>
<dbReference type="AlphaFoldDB" id="A0A2H9T6C4"/>
<evidence type="ECO:0000256" key="3">
    <source>
        <dbReference type="ARBA" id="ARBA00012954"/>
    </source>
</evidence>
<dbReference type="GO" id="GO:0051287">
    <property type="term" value="F:NAD binding"/>
    <property type="evidence" value="ECO:0007669"/>
    <property type="project" value="InterPro"/>
</dbReference>
<proteinExistence type="inferred from homology"/>
<evidence type="ECO:0000256" key="5">
    <source>
        <dbReference type="ARBA" id="ARBA00023027"/>
    </source>
</evidence>
<dbReference type="InterPro" id="IPR017476">
    <property type="entry name" value="UDP-Glc/GDP-Man"/>
</dbReference>
<comment type="catalytic activity">
    <reaction evidence="6">
        <text>UDP-alpha-D-glucose + 2 NAD(+) + H2O = UDP-alpha-D-glucuronate + 2 NADH + 3 H(+)</text>
        <dbReference type="Rhea" id="RHEA:23596"/>
        <dbReference type="ChEBI" id="CHEBI:15377"/>
        <dbReference type="ChEBI" id="CHEBI:15378"/>
        <dbReference type="ChEBI" id="CHEBI:57540"/>
        <dbReference type="ChEBI" id="CHEBI:57945"/>
        <dbReference type="ChEBI" id="CHEBI:58052"/>
        <dbReference type="ChEBI" id="CHEBI:58885"/>
        <dbReference type="EC" id="1.1.1.22"/>
    </reaction>
</comment>
<dbReference type="GO" id="GO:0000271">
    <property type="term" value="P:polysaccharide biosynthetic process"/>
    <property type="evidence" value="ECO:0007669"/>
    <property type="project" value="InterPro"/>
</dbReference>
<dbReference type="GO" id="GO:0003979">
    <property type="term" value="F:UDP-glucose 6-dehydrogenase activity"/>
    <property type="evidence" value="ECO:0007669"/>
    <property type="project" value="UniProtKB-EC"/>
</dbReference>
<dbReference type="Pfam" id="PF00984">
    <property type="entry name" value="UDPG_MGDP_dh"/>
    <property type="match status" value="1"/>
</dbReference>
<comment type="similarity">
    <text evidence="2">Belongs to the UDP-glucose/GDP-mannose dehydrogenase family.</text>
</comment>
<dbReference type="NCBIfam" id="TIGR03026">
    <property type="entry name" value="NDP-sugDHase"/>
    <property type="match status" value="1"/>
</dbReference>
<dbReference type="SUPFAM" id="SSF51735">
    <property type="entry name" value="NAD(P)-binding Rossmann-fold domains"/>
    <property type="match status" value="1"/>
</dbReference>
<dbReference type="InterPro" id="IPR028357">
    <property type="entry name" value="UDPglc_DH_bac"/>
</dbReference>
<dbReference type="SMART" id="SM00984">
    <property type="entry name" value="UDPG_MGDP_dh_C"/>
    <property type="match status" value="1"/>
</dbReference>
<dbReference type="Pfam" id="PF03721">
    <property type="entry name" value="UDPG_MGDP_dh_N"/>
    <property type="match status" value="1"/>
</dbReference>
<dbReference type="InterPro" id="IPR014027">
    <property type="entry name" value="UDP-Glc/GDP-Man_DH_C"/>
</dbReference>
<dbReference type="SUPFAM" id="SSF52413">
    <property type="entry name" value="UDP-glucose/GDP-mannose dehydrogenase C-terminal domain"/>
    <property type="match status" value="1"/>
</dbReference>
<comment type="caution">
    <text evidence="8">The sequence shown here is derived from an EMBL/GenBank/DDBJ whole genome shotgun (WGS) entry which is preliminary data.</text>
</comment>
<dbReference type="SUPFAM" id="SSF48179">
    <property type="entry name" value="6-phosphogluconate dehydrogenase C-terminal domain-like"/>
    <property type="match status" value="1"/>
</dbReference>
<name>A0A2H9T6C4_9ZZZZ</name>
<evidence type="ECO:0000256" key="4">
    <source>
        <dbReference type="ARBA" id="ARBA00023002"/>
    </source>
</evidence>
<dbReference type="InterPro" id="IPR001732">
    <property type="entry name" value="UDP-Glc/GDP-Man_DH_N"/>
</dbReference>
<dbReference type="UniPathway" id="UPA00038">
    <property type="reaction ID" value="UER00491"/>
</dbReference>
<reference evidence="8" key="1">
    <citation type="journal article" date="2017" name="Appl. Environ. Microbiol.">
        <title>Molecular characterization of an Endozoicomonas-like organism causing infection in king scallop Pecten maximus L.</title>
        <authorList>
            <person name="Cano I."/>
            <person name="van Aerle R."/>
            <person name="Ross S."/>
            <person name="Verner-Jeffreys D.W."/>
            <person name="Paley R.K."/>
            <person name="Rimmer G."/>
            <person name="Ryder D."/>
            <person name="Hooper P."/>
            <person name="Stone D."/>
            <person name="Feist S.W."/>
        </authorList>
    </citation>
    <scope>NUCLEOTIDE SEQUENCE</scope>
</reference>
<dbReference type="InterPro" id="IPR008927">
    <property type="entry name" value="6-PGluconate_DH-like_C_sf"/>
</dbReference>
<protein>
    <recommendedName>
        <fullName evidence="3">UDP-glucose 6-dehydrogenase</fullName>
        <ecNumber evidence="3">1.1.1.22</ecNumber>
    </recommendedName>
</protein>